<protein>
    <submittedName>
        <fullName evidence="2">Uncharacterized protein</fullName>
    </submittedName>
</protein>
<accession>A0A7W9V2U7</accession>
<gene>
    <name evidence="2" type="ORF">FHS42_007435</name>
</gene>
<evidence type="ECO:0000313" key="2">
    <source>
        <dbReference type="EMBL" id="MBB5940337.1"/>
    </source>
</evidence>
<evidence type="ECO:0000256" key="1">
    <source>
        <dbReference type="SAM" id="MobiDB-lite"/>
    </source>
</evidence>
<feature type="region of interest" description="Disordered" evidence="1">
    <location>
        <begin position="33"/>
        <end position="52"/>
    </location>
</feature>
<keyword evidence="3" id="KW-1185">Reference proteome</keyword>
<dbReference type="AlphaFoldDB" id="A0A7W9V2U7"/>
<dbReference type="RefSeq" id="WP_184580384.1">
    <property type="nucleotide sequence ID" value="NZ_JACHJL010000041.1"/>
</dbReference>
<proteinExistence type="predicted"/>
<name>A0A7W9V2U7_9ACTN</name>
<dbReference type="EMBL" id="JACHJL010000041">
    <property type="protein sequence ID" value="MBB5940337.1"/>
    <property type="molecule type" value="Genomic_DNA"/>
</dbReference>
<organism evidence="2 3">
    <name type="scientific">Streptomyces zagrosensis</name>
    <dbReference type="NCBI Taxonomy" id="1042984"/>
    <lineage>
        <taxon>Bacteria</taxon>
        <taxon>Bacillati</taxon>
        <taxon>Actinomycetota</taxon>
        <taxon>Actinomycetes</taxon>
        <taxon>Kitasatosporales</taxon>
        <taxon>Streptomycetaceae</taxon>
        <taxon>Streptomyces</taxon>
    </lineage>
</organism>
<reference evidence="2 3" key="1">
    <citation type="submission" date="2020-08" db="EMBL/GenBank/DDBJ databases">
        <title>Genomic Encyclopedia of Type Strains, Phase III (KMG-III): the genomes of soil and plant-associated and newly described type strains.</title>
        <authorList>
            <person name="Whitman W."/>
        </authorList>
    </citation>
    <scope>NUCLEOTIDE SEQUENCE [LARGE SCALE GENOMIC DNA]</scope>
    <source>
        <strain evidence="2 3">CECT 8305</strain>
    </source>
</reference>
<sequence length="52" mass="5547">MTLVEMRLCSASATPVRGTVAETEYPMRYHQRDAPAALDGQGSAPGVLALTR</sequence>
<dbReference type="Proteomes" id="UP000588098">
    <property type="component" value="Unassembled WGS sequence"/>
</dbReference>
<comment type="caution">
    <text evidence="2">The sequence shown here is derived from an EMBL/GenBank/DDBJ whole genome shotgun (WGS) entry which is preliminary data.</text>
</comment>
<evidence type="ECO:0000313" key="3">
    <source>
        <dbReference type="Proteomes" id="UP000588098"/>
    </source>
</evidence>